<proteinExistence type="predicted"/>
<name>X0PKB9_9LACO</name>
<dbReference type="eggNOG" id="COG1203">
    <property type="taxonomic scope" value="Bacteria"/>
</dbReference>
<sequence length="146" mass="16692">MNDDQEKPLFPLIRVDQSWDDLDMRARFHNAINTWYLGGEWDPQKVEDTSDPYQIRWGFHARPVQATMTKAIGETTDPGMIIVEAPMGIGKTEIALLAAEQLAYIRGQDGLFMGLPTKQPVTRCLIGSIRGWQPWQNHKMKILKLN</sequence>
<gene>
    <name evidence="1" type="ORF">JCM14108_2086</name>
</gene>
<reference evidence="1" key="1">
    <citation type="journal article" date="2014" name="Genome Announc.">
        <title>Draft Genome Sequences of Two Lactobacillus Strains, L. farraginis JCM 14108T and L. composti JCM 14202T, Isolated from Compost of Distilled Shochu Residue.</title>
        <authorList>
            <person name="Yuki M."/>
            <person name="Oshima K."/>
            <person name="Suda W."/>
            <person name="Kitahara M."/>
            <person name="Kitamura K."/>
            <person name="Iida T."/>
            <person name="Hattori M."/>
            <person name="Ohkuma M."/>
        </authorList>
    </citation>
    <scope>NUCLEOTIDE SEQUENCE [LARGE SCALE GENOMIC DNA]</scope>
    <source>
        <strain evidence="1">JCM 14108</strain>
    </source>
</reference>
<organism evidence="1 2">
    <name type="scientific">Lentilactobacillus farraginis DSM 18382 = JCM 14108</name>
    <dbReference type="NCBI Taxonomy" id="1423743"/>
    <lineage>
        <taxon>Bacteria</taxon>
        <taxon>Bacillati</taxon>
        <taxon>Bacillota</taxon>
        <taxon>Bacilli</taxon>
        <taxon>Lactobacillales</taxon>
        <taxon>Lactobacillaceae</taxon>
        <taxon>Lentilactobacillus</taxon>
    </lineage>
</organism>
<dbReference type="EMBL" id="BAKI01000023">
    <property type="protein sequence ID" value="GAF37081.1"/>
    <property type="molecule type" value="Genomic_DNA"/>
</dbReference>
<protein>
    <submittedName>
        <fullName evidence="1">CRISPR-associated helicase Cas3</fullName>
    </submittedName>
</protein>
<evidence type="ECO:0000313" key="1">
    <source>
        <dbReference type="EMBL" id="GAF37081.1"/>
    </source>
</evidence>
<comment type="caution">
    <text evidence="1">The sequence shown here is derived from an EMBL/GenBank/DDBJ whole genome shotgun (WGS) entry which is preliminary data.</text>
</comment>
<dbReference type="Gene3D" id="3.40.50.300">
    <property type="entry name" value="P-loop containing nucleotide triphosphate hydrolases"/>
    <property type="match status" value="1"/>
</dbReference>
<dbReference type="AlphaFoldDB" id="X0PKB9"/>
<accession>X0PKB9</accession>
<dbReference type="SUPFAM" id="SSF52540">
    <property type="entry name" value="P-loop containing nucleoside triphosphate hydrolases"/>
    <property type="match status" value="1"/>
</dbReference>
<dbReference type="InterPro" id="IPR027417">
    <property type="entry name" value="P-loop_NTPase"/>
</dbReference>
<dbReference type="Proteomes" id="UP000019488">
    <property type="component" value="Unassembled WGS sequence"/>
</dbReference>
<evidence type="ECO:0000313" key="2">
    <source>
        <dbReference type="Proteomes" id="UP000019488"/>
    </source>
</evidence>